<reference evidence="2" key="1">
    <citation type="submission" date="2017-06" db="EMBL/GenBank/DDBJ databases">
        <authorList>
            <person name="Varghese N."/>
            <person name="Submissions S."/>
        </authorList>
    </citation>
    <scope>NUCLEOTIDE SEQUENCE [LARGE SCALE GENOMIC DNA]</scope>
    <source>
        <strain evidence="2">NKM1</strain>
    </source>
</reference>
<dbReference type="Gene3D" id="1.10.490.110">
    <property type="entry name" value="Uncharacterized conserved protein DUF2267"/>
    <property type="match status" value="1"/>
</dbReference>
<dbReference type="Pfam" id="PF10025">
    <property type="entry name" value="DUF2267"/>
    <property type="match status" value="1"/>
</dbReference>
<dbReference type="OrthoDB" id="1437314at2"/>
<dbReference type="Proteomes" id="UP000198432">
    <property type="component" value="Unassembled WGS sequence"/>
</dbReference>
<protein>
    <submittedName>
        <fullName evidence="1">Uncharacterized conserved protein, DUF2267 family</fullName>
    </submittedName>
</protein>
<dbReference type="AlphaFoldDB" id="A0A239IC26"/>
<proteinExistence type="predicted"/>
<organism evidence="1 2">
    <name type="scientific">Pontibacter ummariensis</name>
    <dbReference type="NCBI Taxonomy" id="1610492"/>
    <lineage>
        <taxon>Bacteria</taxon>
        <taxon>Pseudomonadati</taxon>
        <taxon>Bacteroidota</taxon>
        <taxon>Cytophagia</taxon>
        <taxon>Cytophagales</taxon>
        <taxon>Hymenobacteraceae</taxon>
        <taxon>Pontibacter</taxon>
    </lineage>
</organism>
<name>A0A239IC26_9BACT</name>
<sequence length="152" mass="17561">MATNFDKFAQEGNEYVKQLAADLGHPEEKGQASILLRAVLHTLRDRITISESLHVLEQLPMFLKGMYVDHWKYRETPLKFNTMEEFTSAVEEEQAKHGERKFNWSQSTEDLVKMVFTSLGIRYFSQGQMANITAQLPKQLKALFPVESVSRH</sequence>
<dbReference type="InterPro" id="IPR038282">
    <property type="entry name" value="DUF2267_sf"/>
</dbReference>
<keyword evidence="2" id="KW-1185">Reference proteome</keyword>
<dbReference type="RefSeq" id="WP_089320439.1">
    <property type="nucleotide sequence ID" value="NZ_FZOQ01000016.1"/>
</dbReference>
<evidence type="ECO:0000313" key="2">
    <source>
        <dbReference type="Proteomes" id="UP000198432"/>
    </source>
</evidence>
<evidence type="ECO:0000313" key="1">
    <source>
        <dbReference type="EMBL" id="SNS91107.1"/>
    </source>
</evidence>
<gene>
    <name evidence="1" type="ORF">SAMN06296052_11694</name>
</gene>
<dbReference type="EMBL" id="FZOQ01000016">
    <property type="protein sequence ID" value="SNS91107.1"/>
    <property type="molecule type" value="Genomic_DNA"/>
</dbReference>
<accession>A0A239IC26</accession>
<dbReference type="InterPro" id="IPR018727">
    <property type="entry name" value="DUF2267"/>
</dbReference>